<dbReference type="SUPFAM" id="SSF81660">
    <property type="entry name" value="Metal cation-transporting ATPase, ATP-binding domain N"/>
    <property type="match status" value="1"/>
</dbReference>
<dbReference type="RefSeq" id="WP_318782301.1">
    <property type="nucleotide sequence ID" value="NZ_BAAALJ010000043.1"/>
</dbReference>
<keyword evidence="8 12" id="KW-1133">Transmembrane helix</keyword>
<evidence type="ECO:0000256" key="3">
    <source>
        <dbReference type="ARBA" id="ARBA00022475"/>
    </source>
</evidence>
<dbReference type="Pfam" id="PF13246">
    <property type="entry name" value="Cation_ATPase"/>
    <property type="match status" value="1"/>
</dbReference>
<dbReference type="PRINTS" id="PR00120">
    <property type="entry name" value="HATPASE"/>
</dbReference>
<dbReference type="Pfam" id="PF00690">
    <property type="entry name" value="Cation_ATPase_N"/>
    <property type="match status" value="1"/>
</dbReference>
<feature type="transmembrane region" description="Helical" evidence="12">
    <location>
        <begin position="302"/>
        <end position="326"/>
    </location>
</feature>
<evidence type="ECO:0000256" key="11">
    <source>
        <dbReference type="SAM" id="MobiDB-lite"/>
    </source>
</evidence>
<dbReference type="InterPro" id="IPR001757">
    <property type="entry name" value="P_typ_ATPase"/>
</dbReference>
<feature type="transmembrane region" description="Helical" evidence="12">
    <location>
        <begin position="856"/>
        <end position="877"/>
    </location>
</feature>
<dbReference type="PANTHER" id="PTHR43294:SF21">
    <property type="entry name" value="CATION TRANSPORTING ATPASE"/>
    <property type="match status" value="1"/>
</dbReference>
<keyword evidence="5" id="KW-0547">Nucleotide-binding</keyword>
<feature type="transmembrane region" description="Helical" evidence="12">
    <location>
        <begin position="76"/>
        <end position="98"/>
    </location>
</feature>
<dbReference type="Pfam" id="PF00122">
    <property type="entry name" value="E1-E2_ATPase"/>
    <property type="match status" value="1"/>
</dbReference>
<evidence type="ECO:0000256" key="8">
    <source>
        <dbReference type="ARBA" id="ARBA00022989"/>
    </source>
</evidence>
<dbReference type="NCBIfam" id="TIGR01494">
    <property type="entry name" value="ATPase_P-type"/>
    <property type="match status" value="2"/>
</dbReference>
<reference evidence="14 15" key="1">
    <citation type="submission" date="2020-10" db="EMBL/GenBank/DDBJ databases">
        <title>Sequencing the genomes of 1000 actinobacteria strains.</title>
        <authorList>
            <person name="Klenk H.-P."/>
        </authorList>
    </citation>
    <scope>NUCLEOTIDE SEQUENCE [LARGE SCALE GENOMIC DNA]</scope>
    <source>
        <strain evidence="14 15">DSM 15666</strain>
    </source>
</reference>
<dbReference type="SUPFAM" id="SSF81653">
    <property type="entry name" value="Calcium ATPase, transduction domain A"/>
    <property type="match status" value="1"/>
</dbReference>
<feature type="domain" description="Cation-transporting P-type ATPase N-terminal" evidence="13">
    <location>
        <begin position="30"/>
        <end position="104"/>
    </location>
</feature>
<feature type="transmembrane region" description="Helical" evidence="12">
    <location>
        <begin position="104"/>
        <end position="124"/>
    </location>
</feature>
<dbReference type="PROSITE" id="PS00154">
    <property type="entry name" value="ATPASE_E1_E2"/>
    <property type="match status" value="1"/>
</dbReference>
<feature type="transmembrane region" description="Helical" evidence="12">
    <location>
        <begin position="787"/>
        <end position="806"/>
    </location>
</feature>
<dbReference type="PRINTS" id="PR00119">
    <property type="entry name" value="CATATPASE"/>
</dbReference>
<dbReference type="Proteomes" id="UP000643525">
    <property type="component" value="Unassembled WGS sequence"/>
</dbReference>
<evidence type="ECO:0000256" key="12">
    <source>
        <dbReference type="SAM" id="Phobius"/>
    </source>
</evidence>
<dbReference type="Gene3D" id="1.20.1110.10">
    <property type="entry name" value="Calcium-transporting ATPase, transmembrane domain"/>
    <property type="match status" value="1"/>
</dbReference>
<accession>A0ABR9JG92</accession>
<evidence type="ECO:0000256" key="7">
    <source>
        <dbReference type="ARBA" id="ARBA00022967"/>
    </source>
</evidence>
<dbReference type="InterPro" id="IPR036412">
    <property type="entry name" value="HAD-like_sf"/>
</dbReference>
<dbReference type="InterPro" id="IPR018303">
    <property type="entry name" value="ATPase_P-typ_P_site"/>
</dbReference>
<evidence type="ECO:0000259" key="13">
    <source>
        <dbReference type="SMART" id="SM00831"/>
    </source>
</evidence>
<evidence type="ECO:0000313" key="15">
    <source>
        <dbReference type="Proteomes" id="UP000643525"/>
    </source>
</evidence>
<feature type="transmembrane region" description="Helical" evidence="12">
    <location>
        <begin position="818"/>
        <end position="836"/>
    </location>
</feature>
<dbReference type="EMBL" id="JADBED010000001">
    <property type="protein sequence ID" value="MBE1524958.1"/>
    <property type="molecule type" value="Genomic_DNA"/>
</dbReference>
<keyword evidence="4 12" id="KW-0812">Transmembrane</keyword>
<dbReference type="SUPFAM" id="SSF81665">
    <property type="entry name" value="Calcium ATPase, transmembrane domain M"/>
    <property type="match status" value="1"/>
</dbReference>
<keyword evidence="6" id="KW-0067">ATP-binding</keyword>
<dbReference type="SFLD" id="SFLDG00002">
    <property type="entry name" value="C1.7:_P-type_atpase_like"/>
    <property type="match status" value="1"/>
</dbReference>
<evidence type="ECO:0000256" key="10">
    <source>
        <dbReference type="ARBA" id="ARBA00049360"/>
    </source>
</evidence>
<feature type="region of interest" description="Disordered" evidence="11">
    <location>
        <begin position="194"/>
        <end position="217"/>
    </location>
</feature>
<gene>
    <name evidence="14" type="ORF">H4W27_002076</name>
</gene>
<feature type="transmembrane region" description="Helical" evidence="12">
    <location>
        <begin position="745"/>
        <end position="766"/>
    </location>
</feature>
<dbReference type="InterPro" id="IPR023298">
    <property type="entry name" value="ATPase_P-typ_TM_dom_sf"/>
</dbReference>
<proteinExistence type="inferred from homology"/>
<feature type="transmembrane region" description="Helical" evidence="12">
    <location>
        <begin position="715"/>
        <end position="739"/>
    </location>
</feature>
<keyword evidence="7" id="KW-1278">Translocase</keyword>
<dbReference type="InterPro" id="IPR050510">
    <property type="entry name" value="Cation_transp_ATPase_P-type"/>
</dbReference>
<sequence>MSSPAQTPSALDPSAASSAASDAAAVDVATAYALEHQEVLRRLKVEPEQGLSTEAAATNLEHHGPNRLAEPDKDNAFIRFIAHFNDVLIYVLLGAGVLTAVLQHWADTIVILLVVLINALVGFLQEGRAERALEGIRKMLSPSADVRREGSWTTVDAELVVPGDIVRLRTGDKVPADVRLTDTADLAIEESALTGESVPAEKTTDPSEEGAPLGDRTSMAFSGTMLTSGTATGVVVGTGDDTEIGRINTMMSEVETLETPLTQQIARFGKALSLGVLVLTLLLVGLGWFVHGTPITELLQAAAGFAVAAIPEGLPALITITLALGVQTMAKRNAITRKLSAVQTLGSVTTICSDKTGTLTKNEMTAERVILADATLEVSGTGYIPEGTVTQDGRHLTLEHSGLRRFVEIMSLTNDTELIRNEAGGWGIAGEPTEGALKSLAGKLDFDDAASTRLTTLPFSSQNKLMATTAELPEGETLVLVKGAPDRLLARSSTQLTSAGQIEALDAAAWNEHIDALSADGLRVLGAAFRPAHAQDGESLAVEQLGEELTFAGVVGIVDPPRQEAIDAIKICHDAGIQVKMITGDHAGTATAIARHMGLDNGEGAISGPQLEATDDEALRELAQRHHVFARTSPEHKLRLVRALQAEGEVVAMTGDGVNDAPALRRADVGVAMGLKGTEVTKDAAEVVLADDNFTSIETAVEEGRRIYDNLRKALVFLLPTNGAQATVVLFAVAFGWTLPLTPLQVLWVNMVTAVTLAFAFAFEPAEEGIMRRRPRDPKAAIVESRHVVQIVVVSLLIAAVTIIVFRWRIDVGDDLEGARTLATTVLVVCQVFYLFSVKSLERFSLRPSVVFKNKVAWLMVAVLTLLQVGFVYLPWMHTIFDTAVLDPFYLLITLSSGVLVLVLTELLKLALYAGRVPNPRAESSS</sequence>
<dbReference type="Gene3D" id="3.40.50.1000">
    <property type="entry name" value="HAD superfamily/HAD-like"/>
    <property type="match status" value="1"/>
</dbReference>
<dbReference type="SMART" id="SM00831">
    <property type="entry name" value="Cation_ATPase_N"/>
    <property type="match status" value="1"/>
</dbReference>
<comment type="subcellular location">
    <subcellularLocation>
        <location evidence="1">Cell membrane</location>
        <topology evidence="1">Multi-pass membrane protein</topology>
    </subcellularLocation>
</comment>
<feature type="transmembrane region" description="Helical" evidence="12">
    <location>
        <begin position="889"/>
        <end position="912"/>
    </location>
</feature>
<dbReference type="InterPro" id="IPR004014">
    <property type="entry name" value="ATPase_P-typ_cation-transptr_N"/>
</dbReference>
<keyword evidence="9 12" id="KW-0472">Membrane</keyword>
<comment type="similarity">
    <text evidence="2">Belongs to the cation transport ATPase (P-type) (TC 3.A.3) family. Type IIA subfamily.</text>
</comment>
<evidence type="ECO:0000256" key="2">
    <source>
        <dbReference type="ARBA" id="ARBA00005675"/>
    </source>
</evidence>
<evidence type="ECO:0000313" key="14">
    <source>
        <dbReference type="EMBL" id="MBE1524958.1"/>
    </source>
</evidence>
<dbReference type="Gene3D" id="2.70.150.10">
    <property type="entry name" value="Calcium-transporting ATPase, cytoplasmic transduction domain A"/>
    <property type="match status" value="1"/>
</dbReference>
<dbReference type="PANTHER" id="PTHR43294">
    <property type="entry name" value="SODIUM/POTASSIUM-TRANSPORTING ATPASE SUBUNIT ALPHA"/>
    <property type="match status" value="1"/>
</dbReference>
<dbReference type="SFLD" id="SFLDS00003">
    <property type="entry name" value="Haloacid_Dehalogenase"/>
    <property type="match status" value="1"/>
</dbReference>
<evidence type="ECO:0000256" key="1">
    <source>
        <dbReference type="ARBA" id="ARBA00004651"/>
    </source>
</evidence>
<dbReference type="Pfam" id="PF00689">
    <property type="entry name" value="Cation_ATPase_C"/>
    <property type="match status" value="1"/>
</dbReference>
<dbReference type="InterPro" id="IPR044492">
    <property type="entry name" value="P_typ_ATPase_HD_dom"/>
</dbReference>
<evidence type="ECO:0000256" key="6">
    <source>
        <dbReference type="ARBA" id="ARBA00022840"/>
    </source>
</evidence>
<dbReference type="InterPro" id="IPR059000">
    <property type="entry name" value="ATPase_P-type_domA"/>
</dbReference>
<dbReference type="InterPro" id="IPR008250">
    <property type="entry name" value="ATPase_P-typ_transduc_dom_A_sf"/>
</dbReference>
<evidence type="ECO:0000256" key="5">
    <source>
        <dbReference type="ARBA" id="ARBA00022741"/>
    </source>
</evidence>
<keyword evidence="3" id="KW-1003">Cell membrane</keyword>
<dbReference type="SUPFAM" id="SSF56784">
    <property type="entry name" value="HAD-like"/>
    <property type="match status" value="1"/>
</dbReference>
<keyword evidence="15" id="KW-1185">Reference proteome</keyword>
<dbReference type="InterPro" id="IPR023214">
    <property type="entry name" value="HAD_sf"/>
</dbReference>
<feature type="transmembrane region" description="Helical" evidence="12">
    <location>
        <begin position="271"/>
        <end position="290"/>
    </location>
</feature>
<evidence type="ECO:0000256" key="9">
    <source>
        <dbReference type="ARBA" id="ARBA00023136"/>
    </source>
</evidence>
<comment type="caution">
    <text evidence="14">The sequence shown here is derived from an EMBL/GenBank/DDBJ whole genome shotgun (WGS) entry which is preliminary data.</text>
</comment>
<dbReference type="SFLD" id="SFLDF00027">
    <property type="entry name" value="p-type_atpase"/>
    <property type="match status" value="1"/>
</dbReference>
<dbReference type="InterPro" id="IPR006068">
    <property type="entry name" value="ATPase_P-typ_cation-transptr_C"/>
</dbReference>
<evidence type="ECO:0000256" key="4">
    <source>
        <dbReference type="ARBA" id="ARBA00022692"/>
    </source>
</evidence>
<organism evidence="14 15">
    <name type="scientific">Nesterenkonia lutea</name>
    <dbReference type="NCBI Taxonomy" id="272919"/>
    <lineage>
        <taxon>Bacteria</taxon>
        <taxon>Bacillati</taxon>
        <taxon>Actinomycetota</taxon>
        <taxon>Actinomycetes</taxon>
        <taxon>Micrococcales</taxon>
        <taxon>Micrococcaceae</taxon>
        <taxon>Nesterenkonia</taxon>
    </lineage>
</organism>
<protein>
    <submittedName>
        <fullName evidence="14">Magnesium-transporting ATPase (P-type)</fullName>
    </submittedName>
</protein>
<comment type="catalytic activity">
    <reaction evidence="10">
        <text>ATP + H2O = ADP + phosphate + H(+)</text>
        <dbReference type="Rhea" id="RHEA:13065"/>
        <dbReference type="ChEBI" id="CHEBI:15377"/>
        <dbReference type="ChEBI" id="CHEBI:15378"/>
        <dbReference type="ChEBI" id="CHEBI:30616"/>
        <dbReference type="ChEBI" id="CHEBI:43474"/>
        <dbReference type="ChEBI" id="CHEBI:456216"/>
    </reaction>
</comment>
<name>A0ABR9JG92_9MICC</name>
<dbReference type="Gene3D" id="3.40.1110.10">
    <property type="entry name" value="Calcium-transporting ATPase, cytoplasmic domain N"/>
    <property type="match status" value="1"/>
</dbReference>
<dbReference type="InterPro" id="IPR023299">
    <property type="entry name" value="ATPase_P-typ_cyto_dom_N"/>
</dbReference>